<dbReference type="GO" id="GO:0070063">
    <property type="term" value="F:RNA polymerase binding"/>
    <property type="evidence" value="ECO:0007669"/>
    <property type="project" value="InterPro"/>
</dbReference>
<dbReference type="Pfam" id="PF01846">
    <property type="entry name" value="FF"/>
    <property type="match status" value="1"/>
</dbReference>
<organism evidence="3 4">
    <name type="scientific">Portunus trituberculatus</name>
    <name type="common">Swimming crab</name>
    <name type="synonym">Neptunus trituberculatus</name>
    <dbReference type="NCBI Taxonomy" id="210409"/>
    <lineage>
        <taxon>Eukaryota</taxon>
        <taxon>Metazoa</taxon>
        <taxon>Ecdysozoa</taxon>
        <taxon>Arthropoda</taxon>
        <taxon>Crustacea</taxon>
        <taxon>Multicrustacea</taxon>
        <taxon>Malacostraca</taxon>
        <taxon>Eumalacostraca</taxon>
        <taxon>Eucarida</taxon>
        <taxon>Decapoda</taxon>
        <taxon>Pleocyemata</taxon>
        <taxon>Brachyura</taxon>
        <taxon>Eubrachyura</taxon>
        <taxon>Portunoidea</taxon>
        <taxon>Portunidae</taxon>
        <taxon>Portuninae</taxon>
        <taxon>Portunus</taxon>
    </lineage>
</organism>
<evidence type="ECO:0000313" key="4">
    <source>
        <dbReference type="Proteomes" id="UP000324222"/>
    </source>
</evidence>
<dbReference type="EMBL" id="VSRR010112195">
    <property type="protein sequence ID" value="MPC97961.1"/>
    <property type="molecule type" value="Genomic_DNA"/>
</dbReference>
<gene>
    <name evidence="3" type="primary">TCERG1_1</name>
    <name evidence="3" type="ORF">E2C01_093308</name>
</gene>
<dbReference type="GO" id="GO:0003712">
    <property type="term" value="F:transcription coregulator activity"/>
    <property type="evidence" value="ECO:0007669"/>
    <property type="project" value="TreeGrafter"/>
</dbReference>
<comment type="caution">
    <text evidence="3">The sequence shown here is derived from an EMBL/GenBank/DDBJ whole genome shotgun (WGS) entry which is preliminary data.</text>
</comment>
<name>A0A5B7JIN4_PORTR</name>
<evidence type="ECO:0000259" key="2">
    <source>
        <dbReference type="PROSITE" id="PS51676"/>
    </source>
</evidence>
<dbReference type="InterPro" id="IPR045148">
    <property type="entry name" value="TCRG1-like"/>
</dbReference>
<protein>
    <submittedName>
        <fullName evidence="3">Transcription elongation regulator 1</fullName>
    </submittedName>
</protein>
<dbReference type="GO" id="GO:0005634">
    <property type="term" value="C:nucleus"/>
    <property type="evidence" value="ECO:0007669"/>
    <property type="project" value="TreeGrafter"/>
</dbReference>
<dbReference type="AlphaFoldDB" id="A0A5B7JIN4"/>
<dbReference type="PANTHER" id="PTHR15377">
    <property type="entry name" value="TRANSCRIPTION ELONGATION REGULATOR 1"/>
    <property type="match status" value="1"/>
</dbReference>
<accession>A0A5B7JIN4</accession>
<dbReference type="Gene3D" id="1.10.10.440">
    <property type="entry name" value="FF domain"/>
    <property type="match status" value="1"/>
</dbReference>
<keyword evidence="1" id="KW-0677">Repeat</keyword>
<reference evidence="3 4" key="1">
    <citation type="submission" date="2019-05" db="EMBL/GenBank/DDBJ databases">
        <title>Another draft genome of Portunus trituberculatus and its Hox gene families provides insights of decapod evolution.</title>
        <authorList>
            <person name="Jeong J.-H."/>
            <person name="Song I."/>
            <person name="Kim S."/>
            <person name="Choi T."/>
            <person name="Kim D."/>
            <person name="Ryu S."/>
            <person name="Kim W."/>
        </authorList>
    </citation>
    <scope>NUCLEOTIDE SEQUENCE [LARGE SCALE GENOMIC DNA]</scope>
    <source>
        <tissue evidence="3">Muscle</tissue>
    </source>
</reference>
<dbReference type="Proteomes" id="UP000324222">
    <property type="component" value="Unassembled WGS sequence"/>
</dbReference>
<proteinExistence type="predicted"/>
<dbReference type="PROSITE" id="PS51676">
    <property type="entry name" value="FF"/>
    <property type="match status" value="1"/>
</dbReference>
<keyword evidence="4" id="KW-1185">Reference proteome</keyword>
<dbReference type="OrthoDB" id="63972at2759"/>
<dbReference type="InterPro" id="IPR002713">
    <property type="entry name" value="FF_domain"/>
</dbReference>
<sequence length="91" mass="10692">MIENNINLFQHVKEEVKRIDIGKEAAIEAEVKAARERAIVPLEIRMKQFRDLLAEKGVSAFSSWEKELSKIVFDSRYLLLTSRERKQVFEK</sequence>
<dbReference type="SUPFAM" id="SSF81698">
    <property type="entry name" value="FF domain"/>
    <property type="match status" value="1"/>
</dbReference>
<dbReference type="SMART" id="SM00441">
    <property type="entry name" value="FF"/>
    <property type="match status" value="1"/>
</dbReference>
<evidence type="ECO:0000313" key="3">
    <source>
        <dbReference type="EMBL" id="MPC97961.1"/>
    </source>
</evidence>
<feature type="domain" description="FF" evidence="2">
    <location>
        <begin position="42"/>
        <end position="91"/>
    </location>
</feature>
<dbReference type="PANTHER" id="PTHR15377:SF3">
    <property type="entry name" value="WW DOMAIN-CONTAINING PROTEIN"/>
    <property type="match status" value="1"/>
</dbReference>
<dbReference type="InterPro" id="IPR036517">
    <property type="entry name" value="FF_domain_sf"/>
</dbReference>
<evidence type="ECO:0000256" key="1">
    <source>
        <dbReference type="ARBA" id="ARBA00022737"/>
    </source>
</evidence>